<dbReference type="AlphaFoldDB" id="A0A4P7IIW7"/>
<reference evidence="2 3" key="1">
    <citation type="submission" date="2019-03" db="EMBL/GenBank/DDBJ databases">
        <title>Three New Species of Nocardioides, Nocardioides euryhalodurans sp. nov., Nocardioides seonyuensis sp. nov. and Nocardioides eburneoflavus sp. nov. Iolated from Soil.</title>
        <authorList>
            <person name="Roh S.G."/>
            <person name="Lee C."/>
            <person name="Kim M.-K."/>
            <person name="Kim S.B."/>
        </authorList>
    </citation>
    <scope>NUCLEOTIDE SEQUENCE [LARGE SCALE GENOMIC DNA]</scope>
    <source>
        <strain evidence="2 3">MMS17-SY207-3</strain>
    </source>
</reference>
<keyword evidence="1" id="KW-1133">Transmembrane helix</keyword>
<name>A0A4P7IIW7_9ACTN</name>
<proteinExistence type="predicted"/>
<evidence type="ECO:0000313" key="2">
    <source>
        <dbReference type="EMBL" id="QBX57315.1"/>
    </source>
</evidence>
<evidence type="ECO:0000256" key="1">
    <source>
        <dbReference type="SAM" id="Phobius"/>
    </source>
</evidence>
<keyword evidence="1" id="KW-0812">Transmembrane</keyword>
<dbReference type="Proteomes" id="UP000294853">
    <property type="component" value="Chromosome"/>
</dbReference>
<dbReference type="KEGG" id="nsn:EXE58_19050"/>
<sequence length="92" mass="9888">MDTTSASLLAPGIGAASVALSGSDHPWWIAIVIVALTCMPQIRATALTISDITWKWKHSPCSWHLQHVPVIFEGDDRATEPDLPGGLCKRIG</sequence>
<keyword evidence="3" id="KW-1185">Reference proteome</keyword>
<protein>
    <submittedName>
        <fullName evidence="2">Uncharacterized protein</fullName>
    </submittedName>
</protein>
<accession>A0A4P7IIW7</accession>
<gene>
    <name evidence="2" type="ORF">EXE58_19050</name>
</gene>
<evidence type="ECO:0000313" key="3">
    <source>
        <dbReference type="Proteomes" id="UP000294853"/>
    </source>
</evidence>
<dbReference type="EMBL" id="CP038436">
    <property type="protein sequence ID" value="QBX57315.1"/>
    <property type="molecule type" value="Genomic_DNA"/>
</dbReference>
<dbReference type="RefSeq" id="WP_135269300.1">
    <property type="nucleotide sequence ID" value="NZ_CP038436.1"/>
</dbReference>
<keyword evidence="1" id="KW-0472">Membrane</keyword>
<feature type="transmembrane region" description="Helical" evidence="1">
    <location>
        <begin position="25"/>
        <end position="49"/>
    </location>
</feature>
<organism evidence="2 3">
    <name type="scientific">Nocardioides seonyuensis</name>
    <dbReference type="NCBI Taxonomy" id="2518371"/>
    <lineage>
        <taxon>Bacteria</taxon>
        <taxon>Bacillati</taxon>
        <taxon>Actinomycetota</taxon>
        <taxon>Actinomycetes</taxon>
        <taxon>Propionibacteriales</taxon>
        <taxon>Nocardioidaceae</taxon>
        <taxon>Nocardioides</taxon>
    </lineage>
</organism>